<dbReference type="AlphaFoldDB" id="A0A8S3S1B7"/>
<keyword evidence="3" id="KW-1185">Reference proteome</keyword>
<accession>A0A8S3S1B7</accession>
<dbReference type="PANTHER" id="PTHR31751">
    <property type="entry name" value="SI:CH211-108C17.2-RELATED-RELATED"/>
    <property type="match status" value="1"/>
</dbReference>
<comment type="caution">
    <text evidence="2">The sequence shown here is derived from an EMBL/GenBank/DDBJ whole genome shotgun (WGS) entry which is preliminary data.</text>
</comment>
<gene>
    <name evidence="2" type="ORF">MEDL_28294</name>
</gene>
<dbReference type="OrthoDB" id="10015739at2759"/>
<dbReference type="Proteomes" id="UP000683360">
    <property type="component" value="Unassembled WGS sequence"/>
</dbReference>
<feature type="compositionally biased region" description="Basic and acidic residues" evidence="1">
    <location>
        <begin position="173"/>
        <end position="191"/>
    </location>
</feature>
<name>A0A8S3S1B7_MYTED</name>
<feature type="region of interest" description="Disordered" evidence="1">
    <location>
        <begin position="26"/>
        <end position="54"/>
    </location>
</feature>
<feature type="region of interest" description="Disordered" evidence="1">
    <location>
        <begin position="160"/>
        <end position="230"/>
    </location>
</feature>
<organism evidence="2 3">
    <name type="scientific">Mytilus edulis</name>
    <name type="common">Blue mussel</name>
    <dbReference type="NCBI Taxonomy" id="6550"/>
    <lineage>
        <taxon>Eukaryota</taxon>
        <taxon>Metazoa</taxon>
        <taxon>Spiralia</taxon>
        <taxon>Lophotrochozoa</taxon>
        <taxon>Mollusca</taxon>
        <taxon>Bivalvia</taxon>
        <taxon>Autobranchia</taxon>
        <taxon>Pteriomorphia</taxon>
        <taxon>Mytilida</taxon>
        <taxon>Mytiloidea</taxon>
        <taxon>Mytilidae</taxon>
        <taxon>Mytilinae</taxon>
        <taxon>Mytilus</taxon>
    </lineage>
</organism>
<dbReference type="EMBL" id="CAJPWZ010001410">
    <property type="protein sequence ID" value="CAG2214455.1"/>
    <property type="molecule type" value="Genomic_DNA"/>
</dbReference>
<protein>
    <submittedName>
        <fullName evidence="2">Uncharacterized protein</fullName>
    </submittedName>
</protein>
<proteinExistence type="predicted"/>
<feature type="compositionally biased region" description="Low complexity" evidence="1">
    <location>
        <begin position="216"/>
        <end position="226"/>
    </location>
</feature>
<sequence>MVLQELLYNTPTEESKDPKETILQEVSENIPTEDCNNPKETENIPTEESNDPKETIDQVPVVIHTDTCPSPDPCDNGPESYIPMNVDPCPIDLHNDNSDGIRTTHTEVEMVNTSTTQKEADQTPKKYRSARIQVHPKTKEKCTQADFQPRIRSFGIQCNLLPTPIEPQQDNNTEERHQEHNDSGHMEHEDPVVPDDTNDPVIPDDINDPSYEPSINDSSDSGGSDNSHNELETHLQEKKFIVCEDQLMDLFKICPKCCGSANASIAHTVGTLIKVNVTCELCQHSYSWYSQPFLGSVPAGNLAVSSAILYSGALPTKVLRLMNFMHIPTISHQTFFNHQRHILYSSVFRFWEHQQMQHIAKYRDPTEFLVLGDDGRADTPSHSAKYGSYSMMDLKQGVVLDIQLVQSNEVSSSNAMEKEGLIRFKEKLVKISKEKDCKEVGEWIKSITNHMYWVAASTPNGDSEEMVSKWLSVANHVQNKHRGHSDQVANCLHGN</sequence>
<evidence type="ECO:0000313" key="2">
    <source>
        <dbReference type="EMBL" id="CAG2214455.1"/>
    </source>
</evidence>
<evidence type="ECO:0000256" key="1">
    <source>
        <dbReference type="SAM" id="MobiDB-lite"/>
    </source>
</evidence>
<dbReference type="PANTHER" id="PTHR31751:SF42">
    <property type="entry name" value="PROTEIN CBG10204"/>
    <property type="match status" value="1"/>
</dbReference>
<reference evidence="2" key="1">
    <citation type="submission" date="2021-03" db="EMBL/GenBank/DDBJ databases">
        <authorList>
            <person name="Bekaert M."/>
        </authorList>
    </citation>
    <scope>NUCLEOTIDE SEQUENCE</scope>
</reference>
<evidence type="ECO:0000313" key="3">
    <source>
        <dbReference type="Proteomes" id="UP000683360"/>
    </source>
</evidence>